<evidence type="ECO:0000313" key="4">
    <source>
        <dbReference type="EMBL" id="ANG61469.1"/>
    </source>
</evidence>
<dbReference type="RefSeq" id="WP_067377703.1">
    <property type="nucleotide sequence ID" value="NZ_CP015839.1"/>
</dbReference>
<keyword evidence="5" id="KW-1185">Reference proteome</keyword>
<evidence type="ECO:0000256" key="1">
    <source>
        <dbReference type="PIRSR" id="PIRSR611757-1"/>
    </source>
</evidence>
<dbReference type="EMBL" id="CP015839">
    <property type="protein sequence ID" value="ANG61469.1"/>
    <property type="molecule type" value="Genomic_DNA"/>
</dbReference>
<evidence type="ECO:0000256" key="2">
    <source>
        <dbReference type="SAM" id="SignalP"/>
    </source>
</evidence>
<dbReference type="PANTHER" id="PTHR30163:SF9">
    <property type="entry name" value="MEMBRANE-BOUND LYTIC MUREIN TRANSGLYCOSYLASE B"/>
    <property type="match status" value="1"/>
</dbReference>
<dbReference type="GO" id="GO:0008933">
    <property type="term" value="F:peptidoglycan lytic transglycosylase activity"/>
    <property type="evidence" value="ECO:0007669"/>
    <property type="project" value="TreeGrafter"/>
</dbReference>
<organism evidence="4 5">
    <name type="scientific">Marinobacterium aestuarii</name>
    <dbReference type="NCBI Taxonomy" id="1821621"/>
    <lineage>
        <taxon>Bacteria</taxon>
        <taxon>Pseudomonadati</taxon>
        <taxon>Pseudomonadota</taxon>
        <taxon>Gammaproteobacteria</taxon>
        <taxon>Oceanospirillales</taxon>
        <taxon>Oceanospirillaceae</taxon>
        <taxon>Marinobacterium</taxon>
    </lineage>
</organism>
<dbReference type="Gene3D" id="1.10.530.10">
    <property type="match status" value="1"/>
</dbReference>
<reference evidence="5" key="1">
    <citation type="submission" date="2016-05" db="EMBL/GenBank/DDBJ databases">
        <authorList>
            <person name="Baek K."/>
            <person name="Yang S.-J."/>
        </authorList>
    </citation>
    <scope>NUCLEOTIDE SEQUENCE [LARGE SCALE GENOMIC DNA]</scope>
    <source>
        <strain evidence="5">ST58-10</strain>
    </source>
</reference>
<dbReference type="Gene3D" id="1.10.8.350">
    <property type="entry name" value="Bacterial muramidase"/>
    <property type="match status" value="1"/>
</dbReference>
<dbReference type="SUPFAM" id="SSF53955">
    <property type="entry name" value="Lysozyme-like"/>
    <property type="match status" value="1"/>
</dbReference>
<feature type="signal peptide" evidence="2">
    <location>
        <begin position="1"/>
        <end position="23"/>
    </location>
</feature>
<name>A0A1A9EV89_9GAMM</name>
<dbReference type="FunFam" id="1.10.8.350:FF:000001">
    <property type="entry name" value="Lytic murein transglycosylase B"/>
    <property type="match status" value="1"/>
</dbReference>
<dbReference type="InterPro" id="IPR031304">
    <property type="entry name" value="SLT_2"/>
</dbReference>
<dbReference type="OrthoDB" id="9772911at2"/>
<reference evidence="4 5" key="2">
    <citation type="journal article" date="2018" name="Int. J. Syst. Evol. Microbiol.">
        <title>Marinobacterium aestuarii sp. nov., a benzene-degrading marine bacterium isolated from estuary sediment.</title>
        <authorList>
            <person name="Bae S.S."/>
            <person name="Jung J."/>
            <person name="Chung D."/>
            <person name="Baek K."/>
        </authorList>
    </citation>
    <scope>NUCLEOTIDE SEQUENCE [LARGE SCALE GENOMIC DNA]</scope>
    <source>
        <strain evidence="4 5">ST58-10</strain>
    </source>
</reference>
<feature type="active site" evidence="1">
    <location>
        <position position="144"/>
    </location>
</feature>
<dbReference type="Proteomes" id="UP000078070">
    <property type="component" value="Chromosome"/>
</dbReference>
<dbReference type="Pfam" id="PF13406">
    <property type="entry name" value="SLT_2"/>
    <property type="match status" value="1"/>
</dbReference>
<dbReference type="AlphaFoldDB" id="A0A1A9EV89"/>
<dbReference type="InterPro" id="IPR043426">
    <property type="entry name" value="MltB-like"/>
</dbReference>
<dbReference type="PANTHER" id="PTHR30163">
    <property type="entry name" value="MEMBRANE-BOUND LYTIC MUREIN TRANSGLYCOSYLASE B"/>
    <property type="match status" value="1"/>
</dbReference>
<accession>A0A1A9EV89</accession>
<evidence type="ECO:0000313" key="5">
    <source>
        <dbReference type="Proteomes" id="UP000078070"/>
    </source>
</evidence>
<dbReference type="STRING" id="1821621.A8C75_02605"/>
<dbReference type="CDD" id="cd13399">
    <property type="entry name" value="Slt35-like"/>
    <property type="match status" value="1"/>
</dbReference>
<dbReference type="InterPro" id="IPR011757">
    <property type="entry name" value="Lytic_transglycosylase_MltB"/>
</dbReference>
<keyword evidence="2" id="KW-0732">Signal</keyword>
<protein>
    <submittedName>
        <fullName evidence="4">Lytic murein transglycosylase B</fullName>
    </submittedName>
</protein>
<feature type="domain" description="Transglycosylase SLT" evidence="3">
    <location>
        <begin position="54"/>
        <end position="340"/>
    </location>
</feature>
<sequence>MQKVLVPALVTLALVLQTGCASTAVGHVSKDAAPTPVTAAAAGKGYSQHPEALGLIDEMVAEGVDRAYLVSLLDQAQRQESILKAMSRPAEKRLTWGEYRKIFIEQKRIDQGLQFWREHADTLARAEQQFGVPAEVIVAIIGVETRYGRITGSYRVIDALATLGFDYPKRGAFFRGELKEYVQLVQEEKVDPLSLKGSYAGAMGYGQFIPSSFRAYAVDFDGDNKRDIWSNPVDAIGSVANYFARHGWKKGEPVTSNVVINGTADSSWFNADLKPDLTLAQWAERGISTRKDLDQTQKATLMQLEMAEGDEYRFGLHNFYVITRYNHSRLYGMAVHELSQMIGAAYRGSKQG</sequence>
<dbReference type="KEGG" id="mars:A8C75_02605"/>
<feature type="chain" id="PRO_5008386476" evidence="2">
    <location>
        <begin position="24"/>
        <end position="352"/>
    </location>
</feature>
<gene>
    <name evidence="4" type="ORF">A8C75_02605</name>
</gene>
<dbReference type="GO" id="GO:0009253">
    <property type="term" value="P:peptidoglycan catabolic process"/>
    <property type="evidence" value="ECO:0007669"/>
    <property type="project" value="TreeGrafter"/>
</dbReference>
<dbReference type="InterPro" id="IPR023346">
    <property type="entry name" value="Lysozyme-like_dom_sf"/>
</dbReference>
<dbReference type="NCBIfam" id="TIGR02282">
    <property type="entry name" value="MltB"/>
    <property type="match status" value="1"/>
</dbReference>
<proteinExistence type="predicted"/>
<evidence type="ECO:0000259" key="3">
    <source>
        <dbReference type="Pfam" id="PF13406"/>
    </source>
</evidence>